<dbReference type="AlphaFoldDB" id="A0A1M4Y518"/>
<accession>A0A1M4Y518</accession>
<dbReference type="GO" id="GO:0016787">
    <property type="term" value="F:hydrolase activity"/>
    <property type="evidence" value="ECO:0007669"/>
    <property type="project" value="InterPro"/>
</dbReference>
<organism evidence="2 3">
    <name type="scientific">Mariniphaga anaerophila</name>
    <dbReference type="NCBI Taxonomy" id="1484053"/>
    <lineage>
        <taxon>Bacteria</taxon>
        <taxon>Pseudomonadati</taxon>
        <taxon>Bacteroidota</taxon>
        <taxon>Bacteroidia</taxon>
        <taxon>Marinilabiliales</taxon>
        <taxon>Prolixibacteraceae</taxon>
        <taxon>Mariniphaga</taxon>
    </lineage>
</organism>
<proteinExistence type="predicted"/>
<protein>
    <recommendedName>
        <fullName evidence="1">3-keto-alpha-glucoside-1,2-lyase/3-keto-2-hydroxy-glucal hydratase domain-containing protein</fullName>
    </recommendedName>
</protein>
<gene>
    <name evidence="2" type="ORF">SAMN05444274_103236</name>
</gene>
<evidence type="ECO:0000313" key="2">
    <source>
        <dbReference type="EMBL" id="SHF00917.1"/>
    </source>
</evidence>
<evidence type="ECO:0000259" key="1">
    <source>
        <dbReference type="Pfam" id="PF06439"/>
    </source>
</evidence>
<reference evidence="2 3" key="1">
    <citation type="submission" date="2016-11" db="EMBL/GenBank/DDBJ databases">
        <authorList>
            <person name="Jaros S."/>
            <person name="Januszkiewicz K."/>
            <person name="Wedrychowicz H."/>
        </authorList>
    </citation>
    <scope>NUCLEOTIDE SEQUENCE [LARGE SCALE GENOMIC DNA]</scope>
    <source>
        <strain evidence="2 3">DSM 26910</strain>
    </source>
</reference>
<name>A0A1M4Y518_9BACT</name>
<dbReference type="Proteomes" id="UP000184164">
    <property type="component" value="Unassembled WGS sequence"/>
</dbReference>
<keyword evidence="3" id="KW-1185">Reference proteome</keyword>
<sequence length="465" mass="52631">MCEHGNVFAVKHIKKLIIMNKVLYLFLAVLILSSCNSAKNDGWTELFNGKDLTGWKQLNGEAKYEAADGMIVGTTVANTPNSFLCTEQEYSDFVLELEMLLVDDFNSGMQFRSQSSPDYMNGRVHGYQCEVDPSERAWSAGIYDEARRGWLYPVELNPDAKTAFKSGQWNHYRIECIGSSIKTWLNGVPVSHLIDDMTPKGFIALQVHSIRDESMANRQIKWRNIRIKTENLQPSPDEGIYVVNMLPNNLSKAEEGQGFKLLFDGKSIDNFKSAEEDEFPSKGWEVKNGELIVLSSGGDPEKKGGSIVTKEQFGPFELKFDFMFTEGANSGVKYCLGNNGPSVGLEYQILDDENHPDAKNGINGNRTLASLYDLIPAQKEKRYIKGPGEWNRGRIVVYPDNRAEHWLNGRKVVEFTRGSDEFKKLVAGSKFADKEGFAMADQWPIYFQDHNDEVHFRSIKIRELQ</sequence>
<dbReference type="InterPro" id="IPR010496">
    <property type="entry name" value="AL/BT2_dom"/>
</dbReference>
<dbReference type="Pfam" id="PF06439">
    <property type="entry name" value="3keto-disac_hyd"/>
    <property type="match status" value="2"/>
</dbReference>
<feature type="domain" description="3-keto-alpha-glucoside-1,2-lyase/3-keto-2-hydroxy-glucal hydratase" evidence="1">
    <location>
        <begin position="42"/>
        <end position="228"/>
    </location>
</feature>
<dbReference type="Gene3D" id="2.60.120.560">
    <property type="entry name" value="Exo-inulinase, domain 1"/>
    <property type="match status" value="2"/>
</dbReference>
<dbReference type="STRING" id="1484053.SAMN05444274_103236"/>
<evidence type="ECO:0000313" key="3">
    <source>
        <dbReference type="Proteomes" id="UP000184164"/>
    </source>
</evidence>
<dbReference type="EMBL" id="FQUM01000003">
    <property type="protein sequence ID" value="SHF00917.1"/>
    <property type="molecule type" value="Genomic_DNA"/>
</dbReference>
<feature type="domain" description="3-keto-alpha-glucoside-1,2-lyase/3-keto-2-hydroxy-glucal hydratase" evidence="1">
    <location>
        <begin position="258"/>
        <end position="462"/>
    </location>
</feature>